<dbReference type="EMBL" id="PFNL01000131">
    <property type="protein sequence ID" value="PIZ45558.1"/>
    <property type="molecule type" value="Genomic_DNA"/>
</dbReference>
<feature type="transmembrane region" description="Helical" evidence="1">
    <location>
        <begin position="130"/>
        <end position="151"/>
    </location>
</feature>
<evidence type="ECO:0000313" key="2">
    <source>
        <dbReference type="EMBL" id="PIZ45558.1"/>
    </source>
</evidence>
<dbReference type="AlphaFoldDB" id="A0A2M7THB3"/>
<dbReference type="Pfam" id="PF06966">
    <property type="entry name" value="DUF1295"/>
    <property type="match status" value="1"/>
</dbReference>
<feature type="transmembrane region" description="Helical" evidence="1">
    <location>
        <begin position="209"/>
        <end position="228"/>
    </location>
</feature>
<keyword evidence="1" id="KW-0472">Membrane</keyword>
<dbReference type="PANTHER" id="PTHR32251">
    <property type="entry name" value="3-OXO-5-ALPHA-STEROID 4-DEHYDROGENASE"/>
    <property type="match status" value="1"/>
</dbReference>
<dbReference type="InterPro" id="IPR010721">
    <property type="entry name" value="UstE-like"/>
</dbReference>
<proteinExistence type="predicted"/>
<dbReference type="Gene3D" id="1.20.120.1630">
    <property type="match status" value="1"/>
</dbReference>
<feature type="transmembrane region" description="Helical" evidence="1">
    <location>
        <begin position="33"/>
        <end position="51"/>
    </location>
</feature>
<name>A0A2M7THB3_UNCKA</name>
<sequence>MTVGAALITTFIWSAIIQTIFFAFAAYKKSDKVTDLSYSLSFVILAIWLFTAGENSLFRFAITSMVVFWGIRLGAYLFMRILAIKKDARFDGIRENFWAFAKFWTLQGIGVWLILIPTTVALSRTNTVELGFISIVGVVMWVIGLTVESFADAQKFMFYQHKEISPTPWIEKGLWKYSRHPNYFGELLVWWGIFIAVTPALLGWTWLSIVGPLSITGLLLFVTGIPTVRKSMDKKFGDDPRYKEYLLRTRLLIPLPK</sequence>
<feature type="transmembrane region" description="Helical" evidence="1">
    <location>
        <begin position="6"/>
        <end position="26"/>
    </location>
</feature>
<accession>A0A2M7THB3</accession>
<keyword evidence="1" id="KW-1133">Transmembrane helix</keyword>
<dbReference type="PROSITE" id="PS50244">
    <property type="entry name" value="S5A_REDUCTASE"/>
    <property type="match status" value="1"/>
</dbReference>
<feature type="transmembrane region" description="Helical" evidence="1">
    <location>
        <begin position="57"/>
        <end position="78"/>
    </location>
</feature>
<dbReference type="Proteomes" id="UP000228920">
    <property type="component" value="Unassembled WGS sequence"/>
</dbReference>
<comment type="caution">
    <text evidence="2">The sequence shown here is derived from an EMBL/GenBank/DDBJ whole genome shotgun (WGS) entry which is preliminary data.</text>
</comment>
<evidence type="ECO:0000313" key="3">
    <source>
        <dbReference type="Proteomes" id="UP000228920"/>
    </source>
</evidence>
<evidence type="ECO:0000256" key="1">
    <source>
        <dbReference type="SAM" id="Phobius"/>
    </source>
</evidence>
<keyword evidence="1" id="KW-0812">Transmembrane</keyword>
<dbReference type="PANTHER" id="PTHR32251:SF17">
    <property type="entry name" value="STEROID 5-ALPHA REDUCTASE C-TERMINAL DOMAIN-CONTAINING PROTEIN"/>
    <property type="match status" value="1"/>
</dbReference>
<gene>
    <name evidence="2" type="ORF">COY32_05080</name>
</gene>
<reference evidence="3" key="1">
    <citation type="submission" date="2017-09" db="EMBL/GenBank/DDBJ databases">
        <title>Depth-based differentiation of microbial function through sediment-hosted aquifers and enrichment of novel symbionts in the deep terrestrial subsurface.</title>
        <authorList>
            <person name="Probst A.J."/>
            <person name="Ladd B."/>
            <person name="Jarett J.K."/>
            <person name="Geller-Mcgrath D.E."/>
            <person name="Sieber C.M.K."/>
            <person name="Emerson J.B."/>
            <person name="Anantharaman K."/>
            <person name="Thomas B.C."/>
            <person name="Malmstrom R."/>
            <person name="Stieglmeier M."/>
            <person name="Klingl A."/>
            <person name="Woyke T."/>
            <person name="Ryan C.M."/>
            <person name="Banfield J.F."/>
        </authorList>
    </citation>
    <scope>NUCLEOTIDE SEQUENCE [LARGE SCALE GENOMIC DNA]</scope>
</reference>
<protein>
    <submittedName>
        <fullName evidence="2">Uncharacterized protein</fullName>
    </submittedName>
</protein>
<feature type="transmembrane region" description="Helical" evidence="1">
    <location>
        <begin position="183"/>
        <end position="203"/>
    </location>
</feature>
<dbReference type="GO" id="GO:0016020">
    <property type="term" value="C:membrane"/>
    <property type="evidence" value="ECO:0007669"/>
    <property type="project" value="TreeGrafter"/>
</dbReference>
<feature type="transmembrane region" description="Helical" evidence="1">
    <location>
        <begin position="99"/>
        <end position="118"/>
    </location>
</feature>
<organism evidence="2 3">
    <name type="scientific">candidate division WWE3 bacterium CG_4_10_14_0_2_um_filter_41_14</name>
    <dbReference type="NCBI Taxonomy" id="1975072"/>
    <lineage>
        <taxon>Bacteria</taxon>
        <taxon>Katanobacteria</taxon>
    </lineage>
</organism>